<gene>
    <name evidence="2" type="ORF">M378DRAFT_167352</name>
</gene>
<dbReference type="HOGENOM" id="CLU_2830703_0_0_1"/>
<keyword evidence="3" id="KW-1185">Reference proteome</keyword>
<accession>A0A0C2WI53</accession>
<feature type="compositionally biased region" description="Polar residues" evidence="1">
    <location>
        <begin position="1"/>
        <end position="16"/>
    </location>
</feature>
<evidence type="ECO:0000313" key="3">
    <source>
        <dbReference type="Proteomes" id="UP000054549"/>
    </source>
</evidence>
<evidence type="ECO:0000256" key="1">
    <source>
        <dbReference type="SAM" id="MobiDB-lite"/>
    </source>
</evidence>
<name>A0A0C2WI53_AMAMK</name>
<reference evidence="2 3" key="1">
    <citation type="submission" date="2014-04" db="EMBL/GenBank/DDBJ databases">
        <title>Evolutionary Origins and Diversification of the Mycorrhizal Mutualists.</title>
        <authorList>
            <consortium name="DOE Joint Genome Institute"/>
            <consortium name="Mycorrhizal Genomics Consortium"/>
            <person name="Kohler A."/>
            <person name="Kuo A."/>
            <person name="Nagy L.G."/>
            <person name="Floudas D."/>
            <person name="Copeland A."/>
            <person name="Barry K.W."/>
            <person name="Cichocki N."/>
            <person name="Veneault-Fourrey C."/>
            <person name="LaButti K."/>
            <person name="Lindquist E.A."/>
            <person name="Lipzen A."/>
            <person name="Lundell T."/>
            <person name="Morin E."/>
            <person name="Murat C."/>
            <person name="Riley R."/>
            <person name="Ohm R."/>
            <person name="Sun H."/>
            <person name="Tunlid A."/>
            <person name="Henrissat B."/>
            <person name="Grigoriev I.V."/>
            <person name="Hibbett D.S."/>
            <person name="Martin F."/>
        </authorList>
    </citation>
    <scope>NUCLEOTIDE SEQUENCE [LARGE SCALE GENOMIC DNA]</scope>
    <source>
        <strain evidence="2 3">Koide BX008</strain>
    </source>
</reference>
<proteinExistence type="predicted"/>
<protein>
    <submittedName>
        <fullName evidence="2">Uncharacterized protein</fullName>
    </submittedName>
</protein>
<organism evidence="2 3">
    <name type="scientific">Amanita muscaria (strain Koide BX008)</name>
    <dbReference type="NCBI Taxonomy" id="946122"/>
    <lineage>
        <taxon>Eukaryota</taxon>
        <taxon>Fungi</taxon>
        <taxon>Dikarya</taxon>
        <taxon>Basidiomycota</taxon>
        <taxon>Agaricomycotina</taxon>
        <taxon>Agaricomycetes</taxon>
        <taxon>Agaricomycetidae</taxon>
        <taxon>Agaricales</taxon>
        <taxon>Pluteineae</taxon>
        <taxon>Amanitaceae</taxon>
        <taxon>Amanita</taxon>
    </lineage>
</organism>
<sequence length="66" mass="7239">MPRTSHLSSNVPQRRTQVPVGMFTSDTSPSLELESWNTTSISVKNSRLGLSRSAYSRCAHGPSFIS</sequence>
<dbReference type="InParanoid" id="A0A0C2WI53"/>
<evidence type="ECO:0000313" key="2">
    <source>
        <dbReference type="EMBL" id="KIL61172.1"/>
    </source>
</evidence>
<dbReference type="Proteomes" id="UP000054549">
    <property type="component" value="Unassembled WGS sequence"/>
</dbReference>
<feature type="region of interest" description="Disordered" evidence="1">
    <location>
        <begin position="1"/>
        <end position="26"/>
    </location>
</feature>
<dbReference type="EMBL" id="KN818288">
    <property type="protein sequence ID" value="KIL61172.1"/>
    <property type="molecule type" value="Genomic_DNA"/>
</dbReference>
<dbReference type="AlphaFoldDB" id="A0A0C2WI53"/>